<accession>A0ABV5ZXE7</accession>
<comment type="caution">
    <text evidence="3">The sequence shown here is derived from an EMBL/GenBank/DDBJ whole genome shotgun (WGS) entry which is preliminary data.</text>
</comment>
<evidence type="ECO:0008006" key="5">
    <source>
        <dbReference type="Google" id="ProtNLM"/>
    </source>
</evidence>
<evidence type="ECO:0000256" key="1">
    <source>
        <dbReference type="SAM" id="MobiDB-lite"/>
    </source>
</evidence>
<evidence type="ECO:0000256" key="2">
    <source>
        <dbReference type="SAM" id="SignalP"/>
    </source>
</evidence>
<dbReference type="Proteomes" id="UP001589693">
    <property type="component" value="Unassembled WGS sequence"/>
</dbReference>
<name>A0ABV5ZXE7_9PSEU</name>
<feature type="chain" id="PRO_5047419908" description="Ig-like domain-containing protein" evidence="2">
    <location>
        <begin position="25"/>
        <end position="196"/>
    </location>
</feature>
<organism evidence="3 4">
    <name type="scientific">Allokutzneria oryzae</name>
    <dbReference type="NCBI Taxonomy" id="1378989"/>
    <lineage>
        <taxon>Bacteria</taxon>
        <taxon>Bacillati</taxon>
        <taxon>Actinomycetota</taxon>
        <taxon>Actinomycetes</taxon>
        <taxon>Pseudonocardiales</taxon>
        <taxon>Pseudonocardiaceae</taxon>
        <taxon>Allokutzneria</taxon>
    </lineage>
</organism>
<keyword evidence="2" id="KW-0732">Signal</keyword>
<evidence type="ECO:0000313" key="3">
    <source>
        <dbReference type="EMBL" id="MFB9905553.1"/>
    </source>
</evidence>
<feature type="region of interest" description="Disordered" evidence="1">
    <location>
        <begin position="45"/>
        <end position="66"/>
    </location>
</feature>
<sequence>MRRWRRVGIHAAMYVVLAAALGFAATDLGAAPRAEAVGEPIPTSCRADVTIGQPKDEQPDPDPGVDGLVRDKVKTVSYQASAVLHHCEGDPAVTGGRTSGVAVMTGTCRGADGYGPASVTWSNGETSSGQVTITIRFTGIGGPEIRENFTGVSGRYAGASGHGFGIGDPTSYAACLAADKPVTGGTGTGWARLGRG</sequence>
<evidence type="ECO:0000313" key="4">
    <source>
        <dbReference type="Proteomes" id="UP001589693"/>
    </source>
</evidence>
<reference evidence="3 4" key="1">
    <citation type="submission" date="2024-09" db="EMBL/GenBank/DDBJ databases">
        <authorList>
            <person name="Sun Q."/>
            <person name="Mori K."/>
        </authorList>
    </citation>
    <scope>NUCLEOTIDE SEQUENCE [LARGE SCALE GENOMIC DNA]</scope>
    <source>
        <strain evidence="3 4">TBRC 7907</strain>
    </source>
</reference>
<protein>
    <recommendedName>
        <fullName evidence="5">Ig-like domain-containing protein</fullName>
    </recommendedName>
</protein>
<gene>
    <name evidence="3" type="ORF">ACFFQA_16595</name>
</gene>
<proteinExistence type="predicted"/>
<keyword evidence="4" id="KW-1185">Reference proteome</keyword>
<dbReference type="EMBL" id="JBHLZU010000014">
    <property type="protein sequence ID" value="MFB9905553.1"/>
    <property type="molecule type" value="Genomic_DNA"/>
</dbReference>
<feature type="signal peptide" evidence="2">
    <location>
        <begin position="1"/>
        <end position="24"/>
    </location>
</feature>
<dbReference type="RefSeq" id="WP_377852857.1">
    <property type="nucleotide sequence ID" value="NZ_JBHLZU010000014.1"/>
</dbReference>